<sequence>MEASGIAETDDMKFRIVYDGPALDNHEMDVRDLAPALLSLSDALEEAGKTIYGKERRVSVKVNASFKAGSFGVDLIAQSSSLTSQIIGAFSGNSASAACNIISLVGFGYLASKQSYKGLLQLIKWLGPRKIKRIEPTFDGCTEIFTDGESEVFESQVIELYKNKKLRRSLENVITKPLERDGIDSFAVTIDNGKTFVEVSKDEAIFFKVDNIEESIISESITEKALQPLDISFREGHKWQFSDGASPFQAEVSDERFLKAIDDQSIAFAKGDLLLVDLKVTQYLAEKGIKTTYEIVNVKKIINPQRQIEFPFE</sequence>
<name>A0A5B8I4J1_9GAMM</name>
<evidence type="ECO:0000313" key="2">
    <source>
        <dbReference type="Proteomes" id="UP000320591"/>
    </source>
</evidence>
<dbReference type="OrthoDB" id="6400380at2"/>
<proteinExistence type="predicted"/>
<reference evidence="1 2" key="1">
    <citation type="journal article" date="2019" name="Environ. Microbiol.">
        <title>The phytopathogenic nature of Dickeya aquatica 174/2 and the dynamic early evolution of Dickeya pathogenicity.</title>
        <authorList>
            <person name="Duprey A."/>
            <person name="Taib N."/>
            <person name="Leonard S."/>
            <person name="Garin T."/>
            <person name="Flandrois J.P."/>
            <person name="Nasser W."/>
            <person name="Brochier-Armanet C."/>
            <person name="Reverchon S."/>
        </authorList>
    </citation>
    <scope>NUCLEOTIDE SEQUENCE [LARGE SCALE GENOMIC DNA]</scope>
    <source>
        <strain evidence="1 2">NCPPB 569</strain>
    </source>
</reference>
<dbReference type="KEGG" id="dic:Dpoa569_0001288"/>
<organism evidence="1 2">
    <name type="scientific">Dickeya poaceiphila</name>
    <dbReference type="NCBI Taxonomy" id="568768"/>
    <lineage>
        <taxon>Bacteria</taxon>
        <taxon>Pseudomonadati</taxon>
        <taxon>Pseudomonadota</taxon>
        <taxon>Gammaproteobacteria</taxon>
        <taxon>Enterobacterales</taxon>
        <taxon>Pectobacteriaceae</taxon>
        <taxon>Dickeya</taxon>
    </lineage>
</organism>
<dbReference type="EMBL" id="CP042220">
    <property type="protein sequence ID" value="QDX29513.1"/>
    <property type="molecule type" value="Genomic_DNA"/>
</dbReference>
<gene>
    <name evidence="1" type="ORF">Dpoa569_0001288</name>
</gene>
<dbReference type="AlphaFoldDB" id="A0A5B8I4J1"/>
<evidence type="ECO:0000313" key="1">
    <source>
        <dbReference type="EMBL" id="QDX29513.1"/>
    </source>
</evidence>
<accession>A0A5B8I4J1</accession>
<protein>
    <submittedName>
        <fullName evidence="1">Uncharacterized protein</fullName>
    </submittedName>
</protein>
<keyword evidence="2" id="KW-1185">Reference proteome</keyword>
<dbReference type="STRING" id="568768.GCA_000406125_02569"/>
<dbReference type="RefSeq" id="WP_042871560.1">
    <property type="nucleotide sequence ID" value="NZ_CM001975.1"/>
</dbReference>
<dbReference type="Proteomes" id="UP000320591">
    <property type="component" value="Chromosome"/>
</dbReference>